<organism evidence="3 4">
    <name type="scientific">Ectocarpus siliculosus</name>
    <name type="common">Brown alga</name>
    <name type="synonym">Conferva siliculosa</name>
    <dbReference type="NCBI Taxonomy" id="2880"/>
    <lineage>
        <taxon>Eukaryota</taxon>
        <taxon>Sar</taxon>
        <taxon>Stramenopiles</taxon>
        <taxon>Ochrophyta</taxon>
        <taxon>PX clade</taxon>
        <taxon>Phaeophyceae</taxon>
        <taxon>Ectocarpales</taxon>
        <taxon>Ectocarpaceae</taxon>
        <taxon>Ectocarpus</taxon>
    </lineage>
</organism>
<dbReference type="PANTHER" id="PTHR12509:SF8">
    <property type="entry name" value="SPERMATOGENESIS-ASSOCIATED PROTEIN 4"/>
    <property type="match status" value="1"/>
</dbReference>
<gene>
    <name evidence="3" type="ORF">Esi_0184_0035</name>
</gene>
<feature type="region of interest" description="Disordered" evidence="1">
    <location>
        <begin position="194"/>
        <end position="240"/>
    </location>
</feature>
<dbReference type="GO" id="GO:0008017">
    <property type="term" value="F:microtubule binding"/>
    <property type="evidence" value="ECO:0007669"/>
    <property type="project" value="TreeGrafter"/>
</dbReference>
<dbReference type="OrthoDB" id="62528at2759"/>
<dbReference type="SUPFAM" id="SSF48371">
    <property type="entry name" value="ARM repeat"/>
    <property type="match status" value="1"/>
</dbReference>
<sequence length="802" mass="84343">MSLAARESGLVTGTSANPAGPTRAGVTPTLSRETLRWVQSLDLAYSVKNVKRDFSNGFLVAEIFSRYYDKDVRMHGFDNGTATRVKRDNWGQLTRFFKKVGLSDLTTPEEVNAIILAEEGAVVAFISRAYERHGAAGSADGAEGGRAFGRGGRNGPEGRGADRNEQVELPKVSVREIQVKQVDRNIAHLRANQDMASGAGSGGGPASVGGGGGGAPRGVMSRASSNASEPRPPLGAPSSVGRGGVALEGAVAVMNACVLRRISEAELGGDPNTDPSDSFAAALLSLAAGDGANTGGKGFSESAALTVLSELGAQAHQIADAALFSPKQYWRASALLCSLLLGLPGDSAAFTAAAAALRAIGVQCSGREPSTSFHLFCDFTLPRLAPALAADASKRPKILRIFYAFVSAGVFARVQAIKRLQEALPDGNAFLSSLSCLAHEEDEFDGPLLDLYLHYCSVGLGSPSSGVRAACVGMLGPLLLRSSESMRDFLSTMMKMAHEDPSWEVQAQVVVASCAVLEAFPHDSDRLGDEKTTLLSTIAKCLHPAAPAEVRKIGLSAVAPVMSRSVSTLPPVFISVLVSLAPTDREAMLGLVDKPVSPTTPGEEDRLRIETQNGTIRLLPLPLEWDSLAVARALSEEVEGDQDVDIGSPTGLAYMQVLAACVASQCNREGDAGLDQAPLGQEWVEVFERLGHRVFEALFDPEGVALALRVLRSFLHGSQLRDAALREGGFVGALQAMYSSEAGDKKCAVAVEQFLLETHAMGEPFSSAVEGVIARTEGLMDGSAVVGEQLSDICREIVTRGE</sequence>
<protein>
    <recommendedName>
        <fullName evidence="2">Calponin-homology (CH) domain-containing protein</fullName>
    </recommendedName>
</protein>
<dbReference type="InterPro" id="IPR010441">
    <property type="entry name" value="CH_2"/>
</dbReference>
<name>D7FP21_ECTSI</name>
<evidence type="ECO:0000313" key="3">
    <source>
        <dbReference type="EMBL" id="CBJ30288.1"/>
    </source>
</evidence>
<dbReference type="eggNOG" id="ENOG502QU8V">
    <property type="taxonomic scope" value="Eukaryota"/>
</dbReference>
<dbReference type="InterPro" id="IPR001715">
    <property type="entry name" value="CH_dom"/>
</dbReference>
<dbReference type="EMBL" id="FN648319">
    <property type="protein sequence ID" value="CBJ30288.1"/>
    <property type="molecule type" value="Genomic_DNA"/>
</dbReference>
<dbReference type="STRING" id="2880.D7FP21"/>
<feature type="compositionally biased region" description="Basic and acidic residues" evidence="1">
    <location>
        <begin position="159"/>
        <end position="168"/>
    </location>
</feature>
<feature type="domain" description="Calponin-homology (CH)" evidence="2">
    <location>
        <begin position="28"/>
        <end position="134"/>
    </location>
</feature>
<dbReference type="InParanoid" id="D7FP21"/>
<dbReference type="Gene3D" id="1.10.418.10">
    <property type="entry name" value="Calponin-like domain"/>
    <property type="match status" value="1"/>
</dbReference>
<dbReference type="AlphaFoldDB" id="D7FP21"/>
<dbReference type="GO" id="GO:0051493">
    <property type="term" value="P:regulation of cytoskeleton organization"/>
    <property type="evidence" value="ECO:0007669"/>
    <property type="project" value="TreeGrafter"/>
</dbReference>
<dbReference type="GO" id="GO:0005930">
    <property type="term" value="C:axoneme"/>
    <property type="evidence" value="ECO:0007669"/>
    <property type="project" value="TreeGrafter"/>
</dbReference>
<dbReference type="Gene3D" id="1.25.10.10">
    <property type="entry name" value="Leucine-rich Repeat Variant"/>
    <property type="match status" value="1"/>
</dbReference>
<dbReference type="InterPro" id="IPR011989">
    <property type="entry name" value="ARM-like"/>
</dbReference>
<dbReference type="Proteomes" id="UP000002630">
    <property type="component" value="Linkage Group LG03"/>
</dbReference>
<proteinExistence type="predicted"/>
<accession>D7FP21</accession>
<evidence type="ECO:0000259" key="2">
    <source>
        <dbReference type="PROSITE" id="PS50021"/>
    </source>
</evidence>
<dbReference type="InterPro" id="IPR036872">
    <property type="entry name" value="CH_dom_sf"/>
</dbReference>
<dbReference type="InterPro" id="IPR016024">
    <property type="entry name" value="ARM-type_fold"/>
</dbReference>
<dbReference type="Pfam" id="PF06294">
    <property type="entry name" value="CH_2"/>
    <property type="match status" value="1"/>
</dbReference>
<dbReference type="OMA" id="IEREFHP"/>
<feature type="compositionally biased region" description="Gly residues" evidence="1">
    <location>
        <begin position="199"/>
        <end position="216"/>
    </location>
</feature>
<evidence type="ECO:0000256" key="1">
    <source>
        <dbReference type="SAM" id="MobiDB-lite"/>
    </source>
</evidence>
<feature type="region of interest" description="Disordered" evidence="1">
    <location>
        <begin position="1"/>
        <end position="27"/>
    </location>
</feature>
<dbReference type="EMBL" id="FN649728">
    <property type="protein sequence ID" value="CBJ30288.1"/>
    <property type="molecule type" value="Genomic_DNA"/>
</dbReference>
<reference evidence="3 4" key="1">
    <citation type="journal article" date="2010" name="Nature">
        <title>The Ectocarpus genome and the independent evolution of multicellularity in brown algae.</title>
        <authorList>
            <person name="Cock J.M."/>
            <person name="Sterck L."/>
            <person name="Rouze P."/>
            <person name="Scornet D."/>
            <person name="Allen A.E."/>
            <person name="Amoutzias G."/>
            <person name="Anthouard V."/>
            <person name="Artiguenave F."/>
            <person name="Aury J.M."/>
            <person name="Badger J.H."/>
            <person name="Beszteri B."/>
            <person name="Billiau K."/>
            <person name="Bonnet E."/>
            <person name="Bothwell J.H."/>
            <person name="Bowler C."/>
            <person name="Boyen C."/>
            <person name="Brownlee C."/>
            <person name="Carrano C.J."/>
            <person name="Charrier B."/>
            <person name="Cho G.Y."/>
            <person name="Coelho S.M."/>
            <person name="Collen J."/>
            <person name="Corre E."/>
            <person name="Da Silva C."/>
            <person name="Delage L."/>
            <person name="Delaroque N."/>
            <person name="Dittami S.M."/>
            <person name="Doulbeau S."/>
            <person name="Elias M."/>
            <person name="Farnham G."/>
            <person name="Gachon C.M."/>
            <person name="Gschloessl B."/>
            <person name="Heesch S."/>
            <person name="Jabbari K."/>
            <person name="Jubin C."/>
            <person name="Kawai H."/>
            <person name="Kimura K."/>
            <person name="Kloareg B."/>
            <person name="Kupper F.C."/>
            <person name="Lang D."/>
            <person name="Le Bail A."/>
            <person name="Leblanc C."/>
            <person name="Lerouge P."/>
            <person name="Lohr M."/>
            <person name="Lopez P.J."/>
            <person name="Martens C."/>
            <person name="Maumus F."/>
            <person name="Michel G."/>
            <person name="Miranda-Saavedra D."/>
            <person name="Morales J."/>
            <person name="Moreau H."/>
            <person name="Motomura T."/>
            <person name="Nagasato C."/>
            <person name="Napoli C.A."/>
            <person name="Nelson D.R."/>
            <person name="Nyvall-Collen P."/>
            <person name="Peters A.F."/>
            <person name="Pommier C."/>
            <person name="Potin P."/>
            <person name="Poulain J."/>
            <person name="Quesneville H."/>
            <person name="Read B."/>
            <person name="Rensing S.A."/>
            <person name="Ritter A."/>
            <person name="Rousvoal S."/>
            <person name="Samanta M."/>
            <person name="Samson G."/>
            <person name="Schroeder D.C."/>
            <person name="Segurens B."/>
            <person name="Strittmatter M."/>
            <person name="Tonon T."/>
            <person name="Tregear J.W."/>
            <person name="Valentin K."/>
            <person name="von Dassow P."/>
            <person name="Yamagishi T."/>
            <person name="Van de Peer Y."/>
            <person name="Wincker P."/>
        </authorList>
    </citation>
    <scope>NUCLEOTIDE SEQUENCE [LARGE SCALE GENOMIC DNA]</scope>
    <source>
        <strain evidence="4">Ec32 / CCAP1310/4</strain>
    </source>
</reference>
<dbReference type="PROSITE" id="PS50021">
    <property type="entry name" value="CH"/>
    <property type="match status" value="1"/>
</dbReference>
<feature type="region of interest" description="Disordered" evidence="1">
    <location>
        <begin position="136"/>
        <end position="168"/>
    </location>
</feature>
<dbReference type="PANTHER" id="PTHR12509">
    <property type="entry name" value="SPERMATOGENESIS-ASSOCIATED 4-RELATED"/>
    <property type="match status" value="1"/>
</dbReference>
<dbReference type="InterPro" id="IPR052111">
    <property type="entry name" value="Spermatogenesis_Ciliary_MAP"/>
</dbReference>
<keyword evidence="4" id="KW-1185">Reference proteome</keyword>
<evidence type="ECO:0000313" key="4">
    <source>
        <dbReference type="Proteomes" id="UP000002630"/>
    </source>
</evidence>
<feature type="compositionally biased region" description="Gly residues" evidence="1">
    <location>
        <begin position="142"/>
        <end position="158"/>
    </location>
</feature>
<dbReference type="SUPFAM" id="SSF47576">
    <property type="entry name" value="Calponin-homology domain, CH-domain"/>
    <property type="match status" value="1"/>
</dbReference>